<feature type="transmembrane region" description="Helical" evidence="2">
    <location>
        <begin position="37"/>
        <end position="54"/>
    </location>
</feature>
<feature type="compositionally biased region" description="Acidic residues" evidence="1">
    <location>
        <begin position="269"/>
        <end position="278"/>
    </location>
</feature>
<keyword evidence="2" id="KW-0472">Membrane</keyword>
<dbReference type="InterPro" id="IPR032145">
    <property type="entry name" value="DUF4818"/>
</dbReference>
<keyword evidence="2" id="KW-1133">Transmembrane helix</keyword>
<reference evidence="4" key="1">
    <citation type="submission" date="2025-08" db="UniProtKB">
        <authorList>
            <consortium name="RefSeq"/>
        </authorList>
    </citation>
    <scope>IDENTIFICATION</scope>
    <source>
        <strain evidence="4">MV-25-SWS-2005</strain>
        <tissue evidence="4">Whole body</tissue>
    </source>
</reference>
<dbReference type="RefSeq" id="XP_001355837.3">
    <property type="nucleotide sequence ID" value="XM_001355801.4"/>
</dbReference>
<feature type="transmembrane region" description="Helical" evidence="2">
    <location>
        <begin position="66"/>
        <end position="86"/>
    </location>
</feature>
<feature type="region of interest" description="Disordered" evidence="1">
    <location>
        <begin position="206"/>
        <end position="278"/>
    </location>
</feature>
<dbReference type="InParanoid" id="A0A6I8UHZ8"/>
<keyword evidence="2" id="KW-0812">Transmembrane</keyword>
<organism evidence="3 4">
    <name type="scientific">Drosophila pseudoobscura pseudoobscura</name>
    <name type="common">Fruit fly</name>
    <dbReference type="NCBI Taxonomy" id="46245"/>
    <lineage>
        <taxon>Eukaryota</taxon>
        <taxon>Metazoa</taxon>
        <taxon>Ecdysozoa</taxon>
        <taxon>Arthropoda</taxon>
        <taxon>Hexapoda</taxon>
        <taxon>Insecta</taxon>
        <taxon>Pterygota</taxon>
        <taxon>Neoptera</taxon>
        <taxon>Endopterygota</taxon>
        <taxon>Diptera</taxon>
        <taxon>Brachycera</taxon>
        <taxon>Muscomorpha</taxon>
        <taxon>Ephydroidea</taxon>
        <taxon>Drosophilidae</taxon>
        <taxon>Drosophila</taxon>
        <taxon>Sophophora</taxon>
    </lineage>
</organism>
<dbReference type="Proteomes" id="UP000001819">
    <property type="component" value="Chromosome 4"/>
</dbReference>
<dbReference type="KEGG" id="dpo:4816186"/>
<sequence>MVSKFACVTAGGLHLIGAAFFVPLPEDQYSPGPKLGSSSFLLAALLFLSHMQVIPRRFMQMAPGVFGFVEVMFTVFVTEWLMHVLWCGMERFIHWMSRIFCQNCLWCEFVVESVSTLLMGLAALYVVCEVVCSVKMKTAVERAAGRALDNLPISQGSGSFVQRLKDLRTYIKGAIYFFRLTREQRMLTIQVFEVQVAHARRGFVQESQELPSESQEEPEEMQCHTEEEASEIQESYTELQSQEEPTEEPTEFLSEEEPSDFPSYYPPLSEDEMASFDL</sequence>
<name>A0A6I8UHZ8_DROPS</name>
<keyword evidence="3" id="KW-1185">Reference proteome</keyword>
<protein>
    <submittedName>
        <fullName evidence="4">Uncharacterized protein</fullName>
    </submittedName>
</protein>
<evidence type="ECO:0000313" key="4">
    <source>
        <dbReference type="RefSeq" id="XP_001355837.3"/>
    </source>
</evidence>
<dbReference type="Pfam" id="PF16089">
    <property type="entry name" value="DUF4818"/>
    <property type="match status" value="1"/>
</dbReference>
<dbReference type="FunCoup" id="A0A6I8UHZ8">
    <property type="interactions" value="1"/>
</dbReference>
<gene>
    <name evidence="4" type="primary">LOC4816186</name>
</gene>
<evidence type="ECO:0000256" key="2">
    <source>
        <dbReference type="SAM" id="Phobius"/>
    </source>
</evidence>
<evidence type="ECO:0000313" key="3">
    <source>
        <dbReference type="Proteomes" id="UP000001819"/>
    </source>
</evidence>
<feature type="compositionally biased region" description="Acidic residues" evidence="1">
    <location>
        <begin position="244"/>
        <end position="259"/>
    </location>
</feature>
<accession>A0A6I8UHZ8</accession>
<proteinExistence type="predicted"/>
<evidence type="ECO:0000256" key="1">
    <source>
        <dbReference type="SAM" id="MobiDB-lite"/>
    </source>
</evidence>
<dbReference type="ExpressionAtlas" id="A0A6I8UHZ8">
    <property type="expression patterns" value="baseline"/>
</dbReference>
<dbReference type="AlphaFoldDB" id="A0A6I8UHZ8"/>